<evidence type="ECO:0000313" key="2">
    <source>
        <dbReference type="EMBL" id="SHI23328.1"/>
    </source>
</evidence>
<accession>A0A1M5ZGJ8</accession>
<name>A0A1M5ZGJ8_9VIBR</name>
<feature type="transmembrane region" description="Helical" evidence="1">
    <location>
        <begin position="20"/>
        <end position="43"/>
    </location>
</feature>
<sequence>MLRHLLQFFHDEDGLTVVEYVVSAALLVAVLAAVFSTWGSVLLQELATVF</sequence>
<evidence type="ECO:0000313" key="3">
    <source>
        <dbReference type="Proteomes" id="UP000184608"/>
    </source>
</evidence>
<dbReference type="AlphaFoldDB" id="A0A1M5ZGJ8"/>
<dbReference type="STRING" id="1216006.VA7868_02716"/>
<protein>
    <recommendedName>
        <fullName evidence="4">Flp/Fap pilin component</fullName>
    </recommendedName>
</protein>
<keyword evidence="3" id="KW-1185">Reference proteome</keyword>
<reference evidence="2 3" key="1">
    <citation type="submission" date="2016-11" db="EMBL/GenBank/DDBJ databases">
        <authorList>
            <person name="Jaros S."/>
            <person name="Januszkiewicz K."/>
            <person name="Wedrychowicz H."/>
        </authorList>
    </citation>
    <scope>NUCLEOTIDE SEQUENCE [LARGE SCALE GENOMIC DNA]</scope>
    <source>
        <strain evidence="2 3">CECT 7868</strain>
    </source>
</reference>
<dbReference type="EMBL" id="FQXZ01000029">
    <property type="protein sequence ID" value="SHI23328.1"/>
    <property type="molecule type" value="Genomic_DNA"/>
</dbReference>
<evidence type="ECO:0008006" key="4">
    <source>
        <dbReference type="Google" id="ProtNLM"/>
    </source>
</evidence>
<evidence type="ECO:0000256" key="1">
    <source>
        <dbReference type="SAM" id="Phobius"/>
    </source>
</evidence>
<organism evidence="2 3">
    <name type="scientific">Vibrio aerogenes CECT 7868</name>
    <dbReference type="NCBI Taxonomy" id="1216006"/>
    <lineage>
        <taxon>Bacteria</taxon>
        <taxon>Pseudomonadati</taxon>
        <taxon>Pseudomonadota</taxon>
        <taxon>Gammaproteobacteria</taxon>
        <taxon>Vibrionales</taxon>
        <taxon>Vibrionaceae</taxon>
        <taxon>Vibrio</taxon>
    </lineage>
</organism>
<keyword evidence="1" id="KW-0472">Membrane</keyword>
<proteinExistence type="predicted"/>
<keyword evidence="1" id="KW-1133">Transmembrane helix</keyword>
<dbReference type="Proteomes" id="UP000184608">
    <property type="component" value="Unassembled WGS sequence"/>
</dbReference>
<dbReference type="RefSeq" id="WP_306345605.1">
    <property type="nucleotide sequence ID" value="NZ_FQXZ01000029.1"/>
</dbReference>
<keyword evidence="1" id="KW-0812">Transmembrane</keyword>
<gene>
    <name evidence="2" type="ORF">VA7868_02716</name>
</gene>